<reference evidence="1 2" key="1">
    <citation type="journal article" date="2018" name="Sci. Rep.">
        <title>Genomic signatures of local adaptation to the degree of environmental predictability in rotifers.</title>
        <authorList>
            <person name="Franch-Gras L."/>
            <person name="Hahn C."/>
            <person name="Garcia-Roger E.M."/>
            <person name="Carmona M.J."/>
            <person name="Serra M."/>
            <person name="Gomez A."/>
        </authorList>
    </citation>
    <scope>NUCLEOTIDE SEQUENCE [LARGE SCALE GENOMIC DNA]</scope>
    <source>
        <strain evidence="1">HYR1</strain>
    </source>
</reference>
<dbReference type="Proteomes" id="UP000276133">
    <property type="component" value="Unassembled WGS sequence"/>
</dbReference>
<comment type="caution">
    <text evidence="1">The sequence shown here is derived from an EMBL/GenBank/DDBJ whole genome shotgun (WGS) entry which is preliminary data.</text>
</comment>
<proteinExistence type="predicted"/>
<gene>
    <name evidence="1" type="ORF">BpHYR1_011930</name>
</gene>
<evidence type="ECO:0000313" key="2">
    <source>
        <dbReference type="Proteomes" id="UP000276133"/>
    </source>
</evidence>
<keyword evidence="2" id="KW-1185">Reference proteome</keyword>
<dbReference type="OrthoDB" id="10569465at2759"/>
<organism evidence="1 2">
    <name type="scientific">Brachionus plicatilis</name>
    <name type="common">Marine rotifer</name>
    <name type="synonym">Brachionus muelleri</name>
    <dbReference type="NCBI Taxonomy" id="10195"/>
    <lineage>
        <taxon>Eukaryota</taxon>
        <taxon>Metazoa</taxon>
        <taxon>Spiralia</taxon>
        <taxon>Gnathifera</taxon>
        <taxon>Rotifera</taxon>
        <taxon>Eurotatoria</taxon>
        <taxon>Monogononta</taxon>
        <taxon>Pseudotrocha</taxon>
        <taxon>Ploima</taxon>
        <taxon>Brachionidae</taxon>
        <taxon>Brachionus</taxon>
    </lineage>
</organism>
<dbReference type="AlphaFoldDB" id="A0A3M7SMI3"/>
<accession>A0A3M7SMI3</accession>
<dbReference type="EMBL" id="REGN01001107">
    <property type="protein sequence ID" value="RNA36993.1"/>
    <property type="molecule type" value="Genomic_DNA"/>
</dbReference>
<sequence length="318" mass="37115">MFLKATYDLKPKITITNSPLFTKSDRQKLRDDSVRRKKIELEYKQTVTRSLDDEELSRRVPDNLVDKILATYHKKAAKSTRKSALVKSSEFNSASFCVENRHKMVHSAPTARNHIHLQAKAFSDRAEHSQYTFRSAQSSNTYLKRVSKPKESDAQKKIKWNFKHEQNELKTQSKSIMRSQRPIVAKSMNVEKWIGIHRRRSANAMLNLASQTDSVSQDEDFFDKYEFLSEPKQKKSRSIRELSELTMLDKVQERIRRDINEKIKNLRKIESKNEFNAIVNRIKAFLDELENPLETSSFVSSVSTLRNEKITLYELALA</sequence>
<name>A0A3M7SMI3_BRAPC</name>
<evidence type="ECO:0000313" key="1">
    <source>
        <dbReference type="EMBL" id="RNA36993.1"/>
    </source>
</evidence>
<protein>
    <submittedName>
        <fullName evidence="1">Uncharacterized protein</fullName>
    </submittedName>
</protein>